<evidence type="ECO:0000259" key="7">
    <source>
        <dbReference type="PROSITE" id="PS51669"/>
    </source>
</evidence>
<dbReference type="Pfam" id="PF00384">
    <property type="entry name" value="Molybdopterin"/>
    <property type="match status" value="1"/>
</dbReference>
<accession>A0ABQ6AX52</accession>
<gene>
    <name evidence="8" type="ORF">GCM10007857_11830</name>
</gene>
<dbReference type="Gene3D" id="2.40.30.10">
    <property type="entry name" value="Translation factors"/>
    <property type="match status" value="1"/>
</dbReference>
<dbReference type="PROSITE" id="PS51384">
    <property type="entry name" value="FAD_FR"/>
    <property type="match status" value="1"/>
</dbReference>
<dbReference type="Gene3D" id="2.20.25.90">
    <property type="entry name" value="ADC-like domains"/>
    <property type="match status" value="1"/>
</dbReference>
<evidence type="ECO:0000313" key="9">
    <source>
        <dbReference type="Proteomes" id="UP001156905"/>
    </source>
</evidence>
<dbReference type="CDD" id="cd00207">
    <property type="entry name" value="fer2"/>
    <property type="match status" value="1"/>
</dbReference>
<dbReference type="InterPro" id="IPR039261">
    <property type="entry name" value="FNR_nucleotide-bd"/>
</dbReference>
<dbReference type="Pfam" id="PF00111">
    <property type="entry name" value="Fer2"/>
    <property type="match status" value="1"/>
</dbReference>
<dbReference type="InterPro" id="IPR017938">
    <property type="entry name" value="Riboflavin_synthase-like_b-brl"/>
</dbReference>
<dbReference type="Proteomes" id="UP001156905">
    <property type="component" value="Unassembled WGS sequence"/>
</dbReference>
<feature type="domain" description="2Fe-2S ferredoxin-type" evidence="5">
    <location>
        <begin position="1022"/>
        <end position="1105"/>
    </location>
</feature>
<proteinExistence type="inferred from homology"/>
<evidence type="ECO:0000256" key="1">
    <source>
        <dbReference type="ARBA" id="ARBA00010312"/>
    </source>
</evidence>
<dbReference type="EMBL" id="BSOW01000003">
    <property type="protein sequence ID" value="GLR84473.1"/>
    <property type="molecule type" value="Genomic_DNA"/>
</dbReference>
<dbReference type="SUPFAM" id="SSF50692">
    <property type="entry name" value="ADC-like"/>
    <property type="match status" value="1"/>
</dbReference>
<dbReference type="Pfam" id="PF04879">
    <property type="entry name" value="Molybdop_Fe4S4"/>
    <property type="match status" value="1"/>
</dbReference>
<dbReference type="Gene3D" id="3.40.50.80">
    <property type="entry name" value="Nucleotide-binding domain of ferredoxin-NADP reductase (FNR) module"/>
    <property type="match status" value="1"/>
</dbReference>
<dbReference type="InterPro" id="IPR001041">
    <property type="entry name" value="2Fe-2S_ferredoxin-type"/>
</dbReference>
<dbReference type="PROSITE" id="PS51669">
    <property type="entry name" value="4FE4S_MOW_BIS_MGD"/>
    <property type="match status" value="1"/>
</dbReference>
<dbReference type="InterPro" id="IPR001433">
    <property type="entry name" value="OxRdtase_FAD/NAD-bd"/>
</dbReference>
<dbReference type="Gene3D" id="3.40.228.10">
    <property type="entry name" value="Dimethylsulfoxide Reductase, domain 2"/>
    <property type="match status" value="1"/>
</dbReference>
<dbReference type="PRINTS" id="PR00371">
    <property type="entry name" value="FPNCR"/>
</dbReference>
<comment type="similarity">
    <text evidence="1">Belongs to the prokaryotic molybdopterin-containing oxidoreductase family.</text>
</comment>
<keyword evidence="9" id="KW-1185">Reference proteome</keyword>
<dbReference type="Pfam" id="PF01568">
    <property type="entry name" value="Molydop_binding"/>
    <property type="match status" value="1"/>
</dbReference>
<dbReference type="InterPro" id="IPR006656">
    <property type="entry name" value="Mopterin_OxRdtase"/>
</dbReference>
<dbReference type="CDD" id="cd06184">
    <property type="entry name" value="flavohem_like_fad_nad_binding"/>
    <property type="match status" value="1"/>
</dbReference>
<comment type="caution">
    <text evidence="8">The sequence shown here is derived from an EMBL/GenBank/DDBJ whole genome shotgun (WGS) entry which is preliminary data.</text>
</comment>
<dbReference type="PANTHER" id="PTHR43742:SF6">
    <property type="entry name" value="OXIDOREDUCTASE YYAE-RELATED"/>
    <property type="match status" value="1"/>
</dbReference>
<keyword evidence="4" id="KW-0411">Iron-sulfur</keyword>
<dbReference type="InterPro" id="IPR017927">
    <property type="entry name" value="FAD-bd_FR_type"/>
</dbReference>
<dbReference type="InterPro" id="IPR001709">
    <property type="entry name" value="Flavoprot_Pyr_Nucl_cyt_Rdtase"/>
</dbReference>
<dbReference type="InterPro" id="IPR050612">
    <property type="entry name" value="Prok_Mopterin_Oxidored"/>
</dbReference>
<sequence length="1105" mass="121593">MATVEKQGFCTLCRSRCGTVNVIENDRLVAVKPDPTHPTGKALCPKGRAAPEIAHSVRRLKTPLRRTQPKGATDPGFVPISWDEALAEIADELARYRAENGPESVAFGITSGSSSSTSDSLDWIQRFVRGFGSPNTVFSTEICNWHKDHAHAFTFGCGLPTADYRNSDLILLWGHNPANVWLAQAEAIGAARMRGARLVAIDPRRNGSARDADLWLRIRPGTDAALALGLARWLIVNRAYDAEFVRNWTNAAFLVREDDGRFLRPSDLGLADEGYLVWSSRAGRPVDAESGLAEAMLEGRFEITGNDRTIVCRTGFDHYIAATEPYDPSTVEEITGIPAAEVESLARAIAGAKSICYHGWTGVGQHTNASQTERAIATLYALTGHFDAPGGNVRMPVLPAPALHSIAMIAPETRARTLGLAARPLGPPVDGWITSTDFYDAVLSTKPYPVRALFAFGSNLLVSHPAPERGRDALKALEFQVHCDLFLNPTAEMADIVLPVSSPWEHEALRLGFEISPEAQELVQLRQPMIPRQGEARSDMWIVFQLAKRLGLGRLFFDGDVEKGFAHLLAPLGLTLEALRDRPEGIRVPLKHEYRKYRSGGFATQTGKAELYSELLHRHGYPAVPCFVEPAERRSDRFPLTLFSANSGYFCHSQHRGINALRRKREEPTAEIHPHLARRKGIVAGAWMLVWTRKGKIRMRAAFNDALAEDVVASDYGWWQPAPDLGLPGYLPDETRAIGSSFNAVISEDERDPLSGALALRSFACDVERCEEAAWDGWRSFTVADRREITKDVVELSLRPADGGPLASFRPGQYVGFRLDGANRSYSLTGAAVAEPDAYRIAVRHIEGGLVSGAIRHRVALGAEVELQAPRGGFVLPLRNEFPIVLIAGGIGITPFLSYLETLTSDGNEPEITLHYGCRDGASQPLRERLEVLRQRLSNLRLITHLSQPAEGDRFDRKGRFRVSDIASDLFRRRARFYICATDVMIREVREDLNARGVPNFEIFAERFHSPVVAMPNDPSPRRITFARSGKTVTWFPQSPAGGILAAAERAGLSLPSGCRVGQCENCSVPIKEGQVRHLIDSPDLEEGHCLTCQAIPLTDVVLDA</sequence>
<evidence type="ECO:0000259" key="6">
    <source>
        <dbReference type="PROSITE" id="PS51384"/>
    </source>
</evidence>
<name>A0ABQ6AX52_9BRAD</name>
<dbReference type="SUPFAM" id="SSF63380">
    <property type="entry name" value="Riboflavin synthase domain-like"/>
    <property type="match status" value="1"/>
</dbReference>
<dbReference type="SUPFAM" id="SSF52343">
    <property type="entry name" value="Ferredoxin reductase-like, C-terminal NADP-linked domain"/>
    <property type="match status" value="1"/>
</dbReference>
<evidence type="ECO:0000259" key="5">
    <source>
        <dbReference type="PROSITE" id="PS51085"/>
    </source>
</evidence>
<feature type="domain" description="FAD-binding FR-type" evidence="6">
    <location>
        <begin position="776"/>
        <end position="877"/>
    </location>
</feature>
<evidence type="ECO:0000313" key="8">
    <source>
        <dbReference type="EMBL" id="GLR84473.1"/>
    </source>
</evidence>
<dbReference type="PROSITE" id="PS51085">
    <property type="entry name" value="2FE2S_FER_2"/>
    <property type="match status" value="1"/>
</dbReference>
<dbReference type="SMART" id="SM00926">
    <property type="entry name" value="Molybdop_Fe4S4"/>
    <property type="match status" value="1"/>
</dbReference>
<evidence type="ECO:0000256" key="4">
    <source>
        <dbReference type="ARBA" id="ARBA00023014"/>
    </source>
</evidence>
<organism evidence="8 9">
    <name type="scientific">Bradyrhizobium iriomotense</name>
    <dbReference type="NCBI Taxonomy" id="441950"/>
    <lineage>
        <taxon>Bacteria</taxon>
        <taxon>Pseudomonadati</taxon>
        <taxon>Pseudomonadota</taxon>
        <taxon>Alphaproteobacteria</taxon>
        <taxon>Hyphomicrobiales</taxon>
        <taxon>Nitrobacteraceae</taxon>
        <taxon>Bradyrhizobium</taxon>
    </lineage>
</organism>
<dbReference type="InterPro" id="IPR006963">
    <property type="entry name" value="Mopterin_OxRdtase_4Fe-4S_dom"/>
</dbReference>
<dbReference type="InterPro" id="IPR009010">
    <property type="entry name" value="Asp_de-COase-like_dom_sf"/>
</dbReference>
<evidence type="ECO:0000256" key="2">
    <source>
        <dbReference type="ARBA" id="ARBA00022723"/>
    </source>
</evidence>
<dbReference type="InterPro" id="IPR037949">
    <property type="entry name" value="MopB_CT_Acetylene-hydratase"/>
</dbReference>
<dbReference type="RefSeq" id="WP_284262176.1">
    <property type="nucleotide sequence ID" value="NZ_BSOW01000003.1"/>
</dbReference>
<feature type="domain" description="4Fe-4S Mo/W bis-MGD-type" evidence="7">
    <location>
        <begin position="3"/>
        <end position="58"/>
    </location>
</feature>
<reference evidence="9" key="1">
    <citation type="journal article" date="2019" name="Int. J. Syst. Evol. Microbiol.">
        <title>The Global Catalogue of Microorganisms (GCM) 10K type strain sequencing project: providing services to taxonomists for standard genome sequencing and annotation.</title>
        <authorList>
            <consortium name="The Broad Institute Genomics Platform"/>
            <consortium name="The Broad Institute Genome Sequencing Center for Infectious Disease"/>
            <person name="Wu L."/>
            <person name="Ma J."/>
        </authorList>
    </citation>
    <scope>NUCLEOTIDE SEQUENCE [LARGE SCALE GENOMIC DNA]</scope>
    <source>
        <strain evidence="9">NBRC 102520</strain>
    </source>
</reference>
<evidence type="ECO:0000256" key="3">
    <source>
        <dbReference type="ARBA" id="ARBA00023004"/>
    </source>
</evidence>
<keyword evidence="3" id="KW-0408">Iron</keyword>
<dbReference type="Gene3D" id="3.40.50.740">
    <property type="match status" value="2"/>
</dbReference>
<keyword evidence="2" id="KW-0479">Metal-binding</keyword>
<dbReference type="InterPro" id="IPR006657">
    <property type="entry name" value="MoPterin_dinucl-bd_dom"/>
</dbReference>
<protein>
    <submittedName>
        <fullName evidence="8">Molybdopterin oxidoreductase</fullName>
    </submittedName>
</protein>
<dbReference type="SUPFAM" id="SSF53706">
    <property type="entry name" value="Formate dehydrogenase/DMSO reductase, domains 1-3"/>
    <property type="match status" value="1"/>
</dbReference>
<dbReference type="SUPFAM" id="SSF54292">
    <property type="entry name" value="2Fe-2S ferredoxin-like"/>
    <property type="match status" value="1"/>
</dbReference>
<dbReference type="InterPro" id="IPR036010">
    <property type="entry name" value="2Fe-2S_ferredoxin-like_sf"/>
</dbReference>
<dbReference type="CDD" id="cd02781">
    <property type="entry name" value="MopB_CT_Acetylene-hydratase"/>
    <property type="match status" value="1"/>
</dbReference>
<dbReference type="PANTHER" id="PTHR43742">
    <property type="entry name" value="TRIMETHYLAMINE-N-OXIDE REDUCTASE"/>
    <property type="match status" value="1"/>
</dbReference>
<dbReference type="PRINTS" id="PR00410">
    <property type="entry name" value="PHEHYDRXLASE"/>
</dbReference>
<dbReference type="Gene3D" id="3.10.20.30">
    <property type="match status" value="1"/>
</dbReference>
<dbReference type="Pfam" id="PF00175">
    <property type="entry name" value="NAD_binding_1"/>
    <property type="match status" value="1"/>
</dbReference>
<dbReference type="Gene3D" id="2.40.40.20">
    <property type="match status" value="1"/>
</dbReference>
<dbReference type="InterPro" id="IPR012675">
    <property type="entry name" value="Beta-grasp_dom_sf"/>
</dbReference>